<dbReference type="InterPro" id="IPR035490">
    <property type="entry name" value="GlmS/FrlB_SIS"/>
</dbReference>
<sequence>MPANAAFTDSTTIEKQLTAAREAIASLKGISRVVLTACGGSHAVMMPFEYFLDTNASSFEAKVINAAEFTSRNSSRIDESTVVILCSHSGTTPETTEAARFARSRGALTVAFTFDPASPLAEASEHVVAYQHGEGKSEAHIAPTLILRLVAGILDDRDGTTLADSATKATATLNDRAPAIRADYADRANHWGFESRREPLIYTMASGSNYGSAYSFAICLLQEMQWVHSAAIHSGEYFHGPFEVTDFDVPFIALIGLDETRPVEQRAVDFLQKYSKRALVIDAQEFGLSDVDERVRPVFTHIIFNIVLRAYADALADHRGHPLSVRRYMWRMEY</sequence>
<protein>
    <submittedName>
        <fullName evidence="2">SIS domain-containing protein</fullName>
    </submittedName>
</protein>
<evidence type="ECO:0000313" key="2">
    <source>
        <dbReference type="EMBL" id="QPZ38222.1"/>
    </source>
</evidence>
<evidence type="ECO:0000259" key="1">
    <source>
        <dbReference type="PROSITE" id="PS51464"/>
    </source>
</evidence>
<gene>
    <name evidence="2" type="ORF">HCR76_15765</name>
</gene>
<dbReference type="Gene3D" id="3.40.50.10490">
    <property type="entry name" value="Glucose-6-phosphate isomerase like protein, domain 1"/>
    <property type="match status" value="1"/>
</dbReference>
<dbReference type="Pfam" id="PF01380">
    <property type="entry name" value="SIS"/>
    <property type="match status" value="1"/>
</dbReference>
<dbReference type="CDD" id="cd05009">
    <property type="entry name" value="SIS_GlmS_GlmD_2"/>
    <property type="match status" value="1"/>
</dbReference>
<dbReference type="Proteomes" id="UP000662814">
    <property type="component" value="Chromosome"/>
</dbReference>
<proteinExistence type="predicted"/>
<dbReference type="Gene3D" id="1.10.10.2240">
    <property type="match status" value="1"/>
</dbReference>
<accession>A0ABX6YIQ2</accession>
<keyword evidence="3" id="KW-1185">Reference proteome</keyword>
<dbReference type="InterPro" id="IPR035488">
    <property type="entry name" value="FrlB_SIS"/>
</dbReference>
<dbReference type="RefSeq" id="WP_166987108.1">
    <property type="nucleotide sequence ID" value="NZ_CP061169.1"/>
</dbReference>
<dbReference type="EMBL" id="CP061169">
    <property type="protein sequence ID" value="QPZ38222.1"/>
    <property type="molecule type" value="Genomic_DNA"/>
</dbReference>
<name>A0ABX6YIQ2_9MICO</name>
<organism evidence="2 3">
    <name type="scientific">Paramicrobacterium chengjingii</name>
    <dbReference type="NCBI Taxonomy" id="2769067"/>
    <lineage>
        <taxon>Bacteria</taxon>
        <taxon>Bacillati</taxon>
        <taxon>Actinomycetota</taxon>
        <taxon>Actinomycetes</taxon>
        <taxon>Micrococcales</taxon>
        <taxon>Microbacteriaceae</taxon>
        <taxon>Paramicrobacterium</taxon>
    </lineage>
</organism>
<dbReference type="Gene3D" id="3.40.50.12570">
    <property type="match status" value="1"/>
</dbReference>
<dbReference type="PANTHER" id="PTHR10937">
    <property type="entry name" value="GLUCOSAMINE--FRUCTOSE-6-PHOSPHATE AMINOTRANSFERASE, ISOMERIZING"/>
    <property type="match status" value="1"/>
</dbReference>
<dbReference type="InterPro" id="IPR001347">
    <property type="entry name" value="SIS_dom"/>
</dbReference>
<dbReference type="InterPro" id="IPR046348">
    <property type="entry name" value="SIS_dom_sf"/>
</dbReference>
<feature type="domain" description="SIS" evidence="1">
    <location>
        <begin position="23"/>
        <end position="160"/>
    </location>
</feature>
<evidence type="ECO:0000313" key="3">
    <source>
        <dbReference type="Proteomes" id="UP000662814"/>
    </source>
</evidence>
<dbReference type="SUPFAM" id="SSF53697">
    <property type="entry name" value="SIS domain"/>
    <property type="match status" value="1"/>
</dbReference>
<dbReference type="PANTHER" id="PTHR10937:SF14">
    <property type="entry name" value="FRUCTOSELYSINE 6-PHOSPHATE DEGLYCASE"/>
    <property type="match status" value="1"/>
</dbReference>
<dbReference type="InterPro" id="IPR024713">
    <property type="entry name" value="Fructosamine_deglycase_FrlB"/>
</dbReference>
<dbReference type="PIRSF" id="PIRSF009290">
    <property type="entry name" value="FrlB"/>
    <property type="match status" value="1"/>
</dbReference>
<dbReference type="CDD" id="cd05710">
    <property type="entry name" value="SIS_1"/>
    <property type="match status" value="1"/>
</dbReference>
<dbReference type="PROSITE" id="PS51464">
    <property type="entry name" value="SIS"/>
    <property type="match status" value="1"/>
</dbReference>
<reference evidence="2 3" key="1">
    <citation type="submission" date="2020-12" db="EMBL/GenBank/DDBJ databases">
        <title>Microbacterium sp. HY060.</title>
        <authorList>
            <person name="Zhou J."/>
        </authorList>
    </citation>
    <scope>NUCLEOTIDE SEQUENCE [LARGE SCALE GENOMIC DNA]</scope>
    <source>
        <strain evidence="2 3">HY60</strain>
    </source>
</reference>